<keyword evidence="5" id="KW-1185">Reference proteome</keyword>
<accession>A0ABT2YRR6</accession>
<dbReference type="Gene3D" id="3.20.20.70">
    <property type="entry name" value="Aldolase class I"/>
    <property type="match status" value="1"/>
</dbReference>
<dbReference type="InterPro" id="IPR001155">
    <property type="entry name" value="OxRdtase_FMN_N"/>
</dbReference>
<protein>
    <submittedName>
        <fullName evidence="4">NADH:flavin oxidoreductase/NADH oxidase family protein</fullName>
    </submittedName>
</protein>
<comment type="caution">
    <text evidence="4">The sequence shown here is derived from an EMBL/GenBank/DDBJ whole genome shotgun (WGS) entry which is preliminary data.</text>
</comment>
<proteinExistence type="predicted"/>
<dbReference type="InterPro" id="IPR051799">
    <property type="entry name" value="NADH_flavin_oxidoreductase"/>
</dbReference>
<reference evidence="4 5" key="1">
    <citation type="submission" date="2022-10" db="EMBL/GenBank/DDBJ databases">
        <title>Marinomonas transparenta sp. nov. and Marinomonas sargassi sp. nov., isolated from marine alga (Sargassum natans (L.) Gaillon).</title>
        <authorList>
            <person name="Wang Y."/>
        </authorList>
    </citation>
    <scope>NUCLEOTIDE SEQUENCE [LARGE SCALE GENOMIC DNA]</scope>
    <source>
        <strain evidence="4 5">C2222</strain>
    </source>
</reference>
<dbReference type="InterPro" id="IPR013785">
    <property type="entry name" value="Aldolase_TIM"/>
</dbReference>
<evidence type="ECO:0000256" key="1">
    <source>
        <dbReference type="ARBA" id="ARBA00022630"/>
    </source>
</evidence>
<dbReference type="EMBL" id="JAOVZB010000002">
    <property type="protein sequence ID" value="MCV2402588.1"/>
    <property type="molecule type" value="Genomic_DNA"/>
</dbReference>
<keyword evidence="2" id="KW-0560">Oxidoreductase</keyword>
<evidence type="ECO:0000313" key="4">
    <source>
        <dbReference type="EMBL" id="MCV2402588.1"/>
    </source>
</evidence>
<dbReference type="SUPFAM" id="SSF51395">
    <property type="entry name" value="FMN-linked oxidoreductases"/>
    <property type="match status" value="1"/>
</dbReference>
<dbReference type="Proteomes" id="UP001209713">
    <property type="component" value="Unassembled WGS sequence"/>
</dbReference>
<dbReference type="Pfam" id="PF00724">
    <property type="entry name" value="Oxidored_FMN"/>
    <property type="match status" value="1"/>
</dbReference>
<dbReference type="RefSeq" id="WP_263529968.1">
    <property type="nucleotide sequence ID" value="NZ_JAOVZB010000002.1"/>
</dbReference>
<evidence type="ECO:0000259" key="3">
    <source>
        <dbReference type="Pfam" id="PF00724"/>
    </source>
</evidence>
<name>A0ABT2YRR6_9GAMM</name>
<dbReference type="CDD" id="cd04733">
    <property type="entry name" value="OYE_like_2_FMN"/>
    <property type="match status" value="1"/>
</dbReference>
<dbReference type="PANTHER" id="PTHR43656:SF2">
    <property type="entry name" value="BINDING OXIDOREDUCTASE, PUTATIVE (AFU_ORTHOLOGUE AFUA_2G08260)-RELATED"/>
    <property type="match status" value="1"/>
</dbReference>
<keyword evidence="1" id="KW-0285">Flavoprotein</keyword>
<feature type="domain" description="NADH:flavin oxidoreductase/NADH oxidase N-terminal" evidence="3">
    <location>
        <begin position="17"/>
        <end position="326"/>
    </location>
</feature>
<sequence length="394" mass="42743">MNKKSLGDAVRLPCGVLLKNRFVKAAMSDSLGNGAGDATRDQARLYEKWAEGGVALSIIGEVQGDFRYPEKPGNLVLNEDSDLGTLRDLTSRASINDTHVWAQIGHAGALSDPLISNPAGPSELSFDELKCRALSLEEVRALPEQFAKTALIAKSAGFTGVQIHAAHGFLLSQFLSPLFNHREDEYGGSITCRSRIVLEVIKAVRAAVGSEYPIGIKINSSDLLEGGLVEDEALELVALLNASSIDLIDISGGTYFPGAKASSDASANGPYFLKFAQQARKQTRIPLMLTGGFKTRDQALSALEEADIDFVGLARAMIISPSLPNTWLEQGEDPVFPRFTSTQPGGVTAWYTMAMTALAKDDSQTFDTQLQAALQTYEKRDALRRDTWRKKFTR</sequence>
<dbReference type="PANTHER" id="PTHR43656">
    <property type="entry name" value="BINDING OXIDOREDUCTASE, PUTATIVE (AFU_ORTHOLOGUE AFUA_2G08260)-RELATED"/>
    <property type="match status" value="1"/>
</dbReference>
<organism evidence="4 5">
    <name type="scientific">Marinomonas sargassi</name>
    <dbReference type="NCBI Taxonomy" id="2984494"/>
    <lineage>
        <taxon>Bacteria</taxon>
        <taxon>Pseudomonadati</taxon>
        <taxon>Pseudomonadota</taxon>
        <taxon>Gammaproteobacteria</taxon>
        <taxon>Oceanospirillales</taxon>
        <taxon>Oceanospirillaceae</taxon>
        <taxon>Marinomonas</taxon>
    </lineage>
</organism>
<evidence type="ECO:0000256" key="2">
    <source>
        <dbReference type="ARBA" id="ARBA00023002"/>
    </source>
</evidence>
<gene>
    <name evidence="4" type="ORF">OFY17_06735</name>
</gene>
<evidence type="ECO:0000313" key="5">
    <source>
        <dbReference type="Proteomes" id="UP001209713"/>
    </source>
</evidence>